<gene>
    <name evidence="1" type="ORF">COV91_01055</name>
</gene>
<reference evidence="1 2" key="1">
    <citation type="submission" date="2017-09" db="EMBL/GenBank/DDBJ databases">
        <title>Depth-based differentiation of microbial function through sediment-hosted aquifers and enrichment of novel symbionts in the deep terrestrial subsurface.</title>
        <authorList>
            <person name="Probst A.J."/>
            <person name="Ladd B."/>
            <person name="Jarett J.K."/>
            <person name="Geller-Mcgrath D.E."/>
            <person name="Sieber C.M."/>
            <person name="Emerson J.B."/>
            <person name="Anantharaman K."/>
            <person name="Thomas B.C."/>
            <person name="Malmstrom R."/>
            <person name="Stieglmeier M."/>
            <person name="Klingl A."/>
            <person name="Woyke T."/>
            <person name="Ryan C.M."/>
            <person name="Banfield J.F."/>
        </authorList>
    </citation>
    <scope>NUCLEOTIDE SEQUENCE [LARGE SCALE GENOMIC DNA]</scope>
    <source>
        <strain evidence="1">CG11_big_fil_rev_8_21_14_0_20_46_11</strain>
    </source>
</reference>
<proteinExistence type="predicted"/>
<organism evidence="1 2">
    <name type="scientific">Candidatus Taylorbacteria bacterium CG11_big_fil_rev_8_21_14_0_20_46_11</name>
    <dbReference type="NCBI Taxonomy" id="1975025"/>
    <lineage>
        <taxon>Bacteria</taxon>
        <taxon>Candidatus Tayloriibacteriota</taxon>
    </lineage>
</organism>
<evidence type="ECO:0000313" key="1">
    <source>
        <dbReference type="EMBL" id="PIQ69063.1"/>
    </source>
</evidence>
<dbReference type="SUPFAM" id="SSF53756">
    <property type="entry name" value="UDP-Glycosyltransferase/glycogen phosphorylase"/>
    <property type="match status" value="1"/>
</dbReference>
<accession>A0A2H0KEN5</accession>
<dbReference type="InterPro" id="IPR050194">
    <property type="entry name" value="Glycosyltransferase_grp1"/>
</dbReference>
<comment type="caution">
    <text evidence="1">The sequence shown here is derived from an EMBL/GenBank/DDBJ whole genome shotgun (WGS) entry which is preliminary data.</text>
</comment>
<evidence type="ECO:0008006" key="3">
    <source>
        <dbReference type="Google" id="ProtNLM"/>
    </source>
</evidence>
<dbReference type="Proteomes" id="UP000229342">
    <property type="component" value="Unassembled WGS sequence"/>
</dbReference>
<dbReference type="PANTHER" id="PTHR45947">
    <property type="entry name" value="SULFOQUINOVOSYL TRANSFERASE SQD2"/>
    <property type="match status" value="1"/>
</dbReference>
<dbReference type="GO" id="GO:0016757">
    <property type="term" value="F:glycosyltransferase activity"/>
    <property type="evidence" value="ECO:0007669"/>
    <property type="project" value="TreeGrafter"/>
</dbReference>
<sequence>MRLLVITQKVDTKDSNLGFFTKWISEFSKQCEHVTVICLEKGSYDAPSNVKVFSLGKEAFKKKNEKGGFLRRVHYSLRFVKLILSERKQYDGVFVHMNTEYVLLGWFVWRILRKRVTLWYVHKQVNLKLRLAEKLVEKIFTASEESCRLDSTKIEIVGHGIPVERSHQPIHTEPLHLVTVGRISPVKDVRTLLVGFSHIQKSIPVAECTVIGEPITDKDRNYALELRKEFPRAHFVGRRLQDSIYADHPYTAFIHASQTGSIDKAVLEALFAGLPVFTSSEAFGTDIPGITKFEAGNPSDLAEKIERAFREGALVIGEVGRVYVEENHSLSKLIPRIVHTYGGH</sequence>
<name>A0A2H0KEN5_9BACT</name>
<dbReference type="EMBL" id="PCVG01000014">
    <property type="protein sequence ID" value="PIQ69063.1"/>
    <property type="molecule type" value="Genomic_DNA"/>
</dbReference>
<dbReference type="PANTHER" id="PTHR45947:SF3">
    <property type="entry name" value="SULFOQUINOVOSYL TRANSFERASE SQD2"/>
    <property type="match status" value="1"/>
</dbReference>
<dbReference type="CDD" id="cd03801">
    <property type="entry name" value="GT4_PimA-like"/>
    <property type="match status" value="1"/>
</dbReference>
<dbReference type="Pfam" id="PF13692">
    <property type="entry name" value="Glyco_trans_1_4"/>
    <property type="match status" value="1"/>
</dbReference>
<evidence type="ECO:0000313" key="2">
    <source>
        <dbReference type="Proteomes" id="UP000229342"/>
    </source>
</evidence>
<dbReference type="AlphaFoldDB" id="A0A2H0KEN5"/>
<dbReference type="Gene3D" id="3.40.50.2000">
    <property type="entry name" value="Glycogen Phosphorylase B"/>
    <property type="match status" value="2"/>
</dbReference>
<protein>
    <recommendedName>
        <fullName evidence="3">Glycosyl transferase family 1 domain-containing protein</fullName>
    </recommendedName>
</protein>